<proteinExistence type="predicted"/>
<comment type="caution">
    <text evidence="2">The sequence shown here is derived from an EMBL/GenBank/DDBJ whole genome shotgun (WGS) entry which is preliminary data.</text>
</comment>
<evidence type="ECO:0000313" key="2">
    <source>
        <dbReference type="EMBL" id="KAK3262839.1"/>
    </source>
</evidence>
<feature type="compositionally biased region" description="Low complexity" evidence="1">
    <location>
        <begin position="407"/>
        <end position="425"/>
    </location>
</feature>
<evidence type="ECO:0000313" key="3">
    <source>
        <dbReference type="Proteomes" id="UP001190700"/>
    </source>
</evidence>
<dbReference type="Proteomes" id="UP001190700">
    <property type="component" value="Unassembled WGS sequence"/>
</dbReference>
<evidence type="ECO:0000256" key="1">
    <source>
        <dbReference type="SAM" id="MobiDB-lite"/>
    </source>
</evidence>
<keyword evidence="3" id="KW-1185">Reference proteome</keyword>
<sequence>MARLLDRTFRAVYLFIRGNLTSSQGAELGPHPPQNPATSPEPTSPSQTPRRINIHANPRASANESCWVHFSFHPMEPSSAISLSSSSSSFTFSSSATSSWIAAPSSAAAFCIIETLLPKDENGDVLEFFTQTSELYDWVRQVIDPAWENPTCGNGYCAIPIEYPAFGYHGCLADCGVANTTAFTLQLTPRFVMTRVRAMHRGFPRSLPDRSHNQGAAPARTLRVGGFGHAEYAPWYDMLVARLQGDVAAALETVSFNLCTDDAEPLCWFPMNVHFTENFETVRVDNITLPDGSWTLSVFNINSSTGLVVGGLIESSDQSSATYSDMVPRRALYISLQAPGGRLPVGLRAHVPMRRAGCHGMERAALHIVRLRRRLQADGARRAPGLSDTVRLPMMRSSRAAPRELVEASSSASSEDAGDANSSESPLVVSAYSDWLTDMDAQMANGTIASAEHCQILLDVAHYYLTVSGQDCAYLQRFDTVGEFYCCPIFE</sequence>
<reference evidence="2 3" key="1">
    <citation type="journal article" date="2015" name="Genome Biol. Evol.">
        <title>Comparative Genomics of a Bacterivorous Green Alga Reveals Evolutionary Causalities and Consequences of Phago-Mixotrophic Mode of Nutrition.</title>
        <authorList>
            <person name="Burns J.A."/>
            <person name="Paasch A."/>
            <person name="Narechania A."/>
            <person name="Kim E."/>
        </authorList>
    </citation>
    <scope>NUCLEOTIDE SEQUENCE [LARGE SCALE GENOMIC DNA]</scope>
    <source>
        <strain evidence="2 3">PLY_AMNH</strain>
    </source>
</reference>
<name>A0AAE0FN76_9CHLO</name>
<feature type="non-terminal residue" evidence="2">
    <location>
        <position position="491"/>
    </location>
</feature>
<feature type="region of interest" description="Disordered" evidence="1">
    <location>
        <begin position="24"/>
        <end position="51"/>
    </location>
</feature>
<accession>A0AAE0FN76</accession>
<feature type="compositionally biased region" description="Low complexity" evidence="1">
    <location>
        <begin position="36"/>
        <end position="49"/>
    </location>
</feature>
<dbReference type="AlphaFoldDB" id="A0AAE0FN76"/>
<organism evidence="2 3">
    <name type="scientific">Cymbomonas tetramitiformis</name>
    <dbReference type="NCBI Taxonomy" id="36881"/>
    <lineage>
        <taxon>Eukaryota</taxon>
        <taxon>Viridiplantae</taxon>
        <taxon>Chlorophyta</taxon>
        <taxon>Pyramimonadophyceae</taxon>
        <taxon>Pyramimonadales</taxon>
        <taxon>Pyramimonadaceae</taxon>
        <taxon>Cymbomonas</taxon>
    </lineage>
</organism>
<dbReference type="EMBL" id="LGRX02015924">
    <property type="protein sequence ID" value="KAK3262839.1"/>
    <property type="molecule type" value="Genomic_DNA"/>
</dbReference>
<gene>
    <name evidence="2" type="ORF">CYMTET_28327</name>
</gene>
<feature type="region of interest" description="Disordered" evidence="1">
    <location>
        <begin position="400"/>
        <end position="425"/>
    </location>
</feature>
<protein>
    <submittedName>
        <fullName evidence="2">TRP-like ion channel Pkd2</fullName>
    </submittedName>
</protein>